<sequence length="646" mass="74210">MATTINYDPDEHLHSPSPDVAYKVLREVGSPDFLDLNNTDTKSGIYPSHNSSIGSPSQSIPYSPNLFVEPLGTNFNKNEMIDFSLMTQPSEKLRVIAQPKAFYRERYCSETDPSKNRAQRFIRAEDDIGQHEYPTVEIPLKWRDSNRDLYIRVTLVTVFSDKVPVVCIHPYAIDTSENNVHRDSTNNSLYFPITKEDVFSGQKCFRINRKKMVQHELKSYGPLHVFDLDENDIQRVTNIHDAKQIIDTYQLWKSQLVFTIAERFYNNHFPIPVLSTSVTSQIMCDEASRREKPIINDTNSIAVLDDDTIKCAPRKGDWYGGDEILMTLPKLDKRKVFSIFFDYGSMGKIAAIKLTFVDSKTIFFQTPPCPMLMAERNLTVQIIVIQNDLIIACIDFIYLTPMKTTLTICSHCQYDMMDNNHMSNKRRYSIFDHTEHDGGESLVQQMSRLTTEEKNIEPNRQLINDDKVSKFDKYLGQLQDAIVEFVRTNNPSRLFRRTRLLIAKCDQNPPPLDDAIRHGHVNLALKLIEQVVDMSISPGLLERKNNDGETPLLLAAKLNQWILIEAILKKRLDLTENTDKNDNNILHLLANISENEANETIKNVLLLLPNNIKRNLLKKKNKDSQTPIQIAQSKNNTHCGDLFKET</sequence>
<dbReference type="AlphaFoldDB" id="A0A813UG28"/>
<dbReference type="PANTHER" id="PTHR24186">
    <property type="entry name" value="PROTEIN PHOSPHATASE 1 REGULATORY SUBUNIT"/>
    <property type="match status" value="1"/>
</dbReference>
<keyword evidence="2" id="KW-0040">ANK repeat</keyword>
<evidence type="ECO:0000256" key="2">
    <source>
        <dbReference type="ARBA" id="ARBA00023043"/>
    </source>
</evidence>
<dbReference type="InterPro" id="IPR036770">
    <property type="entry name" value="Ankyrin_rpt-contain_sf"/>
</dbReference>
<dbReference type="SMART" id="SM00248">
    <property type="entry name" value="ANK"/>
    <property type="match status" value="2"/>
</dbReference>
<dbReference type="GO" id="GO:0005886">
    <property type="term" value="C:plasma membrane"/>
    <property type="evidence" value="ECO:0007669"/>
    <property type="project" value="TreeGrafter"/>
</dbReference>
<keyword evidence="1" id="KW-0677">Repeat</keyword>
<name>A0A813UG28_9BILA</name>
<comment type="caution">
    <text evidence="3">The sequence shown here is derived from an EMBL/GenBank/DDBJ whole genome shotgun (WGS) entry which is preliminary data.</text>
</comment>
<dbReference type="Proteomes" id="UP000663864">
    <property type="component" value="Unassembled WGS sequence"/>
</dbReference>
<organism evidence="3 4">
    <name type="scientific">Rotaria sordida</name>
    <dbReference type="NCBI Taxonomy" id="392033"/>
    <lineage>
        <taxon>Eukaryota</taxon>
        <taxon>Metazoa</taxon>
        <taxon>Spiralia</taxon>
        <taxon>Gnathifera</taxon>
        <taxon>Rotifera</taxon>
        <taxon>Eurotatoria</taxon>
        <taxon>Bdelloidea</taxon>
        <taxon>Philodinida</taxon>
        <taxon>Philodinidae</taxon>
        <taxon>Rotaria</taxon>
    </lineage>
</organism>
<dbReference type="SUPFAM" id="SSF48403">
    <property type="entry name" value="Ankyrin repeat"/>
    <property type="match status" value="1"/>
</dbReference>
<evidence type="ECO:0000313" key="3">
    <source>
        <dbReference type="EMBL" id="CAF0827181.1"/>
    </source>
</evidence>
<dbReference type="EMBL" id="CAJNOT010000083">
    <property type="protein sequence ID" value="CAF0827181.1"/>
    <property type="molecule type" value="Genomic_DNA"/>
</dbReference>
<accession>A0A813UG28</accession>
<proteinExistence type="predicted"/>
<dbReference type="Gene3D" id="1.25.40.20">
    <property type="entry name" value="Ankyrin repeat-containing domain"/>
    <property type="match status" value="1"/>
</dbReference>
<protein>
    <submittedName>
        <fullName evidence="3">Uncharacterized protein</fullName>
    </submittedName>
</protein>
<gene>
    <name evidence="3" type="ORF">ZHD862_LOCUS3694</name>
</gene>
<dbReference type="PANTHER" id="PTHR24186:SF38">
    <property type="entry name" value="ANKYRIN REPEAT FAMILY PROTEIN"/>
    <property type="match status" value="1"/>
</dbReference>
<evidence type="ECO:0000313" key="4">
    <source>
        <dbReference type="Proteomes" id="UP000663864"/>
    </source>
</evidence>
<evidence type="ECO:0000256" key="1">
    <source>
        <dbReference type="ARBA" id="ARBA00022737"/>
    </source>
</evidence>
<reference evidence="3" key="1">
    <citation type="submission" date="2021-02" db="EMBL/GenBank/DDBJ databases">
        <authorList>
            <person name="Nowell W R."/>
        </authorList>
    </citation>
    <scope>NUCLEOTIDE SEQUENCE</scope>
</reference>
<dbReference type="InterPro" id="IPR002110">
    <property type="entry name" value="Ankyrin_rpt"/>
</dbReference>